<keyword evidence="5" id="KW-0449">Lipoprotein</keyword>
<evidence type="ECO:0000313" key="12">
    <source>
        <dbReference type="EMBL" id="KAB7497106.1"/>
    </source>
</evidence>
<proteinExistence type="inferred from homology"/>
<evidence type="ECO:0000256" key="9">
    <source>
        <dbReference type="ARBA" id="ARBA00023049"/>
    </source>
</evidence>
<organism evidence="12 13">
    <name type="scientific">Armadillidium nasatum</name>
    <dbReference type="NCBI Taxonomy" id="96803"/>
    <lineage>
        <taxon>Eukaryota</taxon>
        <taxon>Metazoa</taxon>
        <taxon>Ecdysozoa</taxon>
        <taxon>Arthropoda</taxon>
        <taxon>Crustacea</taxon>
        <taxon>Multicrustacea</taxon>
        <taxon>Malacostraca</taxon>
        <taxon>Eumalacostraca</taxon>
        <taxon>Peracarida</taxon>
        <taxon>Isopoda</taxon>
        <taxon>Oniscidea</taxon>
        <taxon>Crinocheta</taxon>
        <taxon>Armadillidiidae</taxon>
        <taxon>Armadillidium</taxon>
    </lineage>
</organism>
<comment type="caution">
    <text evidence="12">The sequence shown here is derived from an EMBL/GenBank/DDBJ whole genome shotgun (WGS) entry which is preliminary data.</text>
</comment>
<evidence type="ECO:0000256" key="6">
    <source>
        <dbReference type="ARBA" id="ARBA00022723"/>
    </source>
</evidence>
<name>A0A5N5SSD0_9CRUS</name>
<dbReference type="InterPro" id="IPR027268">
    <property type="entry name" value="Peptidase_M4/M1_CTD_sf"/>
</dbReference>
<gene>
    <name evidence="12" type="ORF">Anas_09417</name>
</gene>
<evidence type="ECO:0000256" key="11">
    <source>
        <dbReference type="ARBA" id="ARBA00023180"/>
    </source>
</evidence>
<feature type="non-terminal residue" evidence="12">
    <location>
        <position position="159"/>
    </location>
</feature>
<evidence type="ECO:0000256" key="5">
    <source>
        <dbReference type="ARBA" id="ARBA00022622"/>
    </source>
</evidence>
<evidence type="ECO:0000256" key="1">
    <source>
        <dbReference type="ARBA" id="ARBA00001947"/>
    </source>
</evidence>
<dbReference type="Gene3D" id="1.10.390.10">
    <property type="entry name" value="Neutral Protease Domain 2"/>
    <property type="match status" value="1"/>
</dbReference>
<dbReference type="InterPro" id="IPR050344">
    <property type="entry name" value="Peptidase_M1_aminopeptidases"/>
</dbReference>
<evidence type="ECO:0000256" key="3">
    <source>
        <dbReference type="ARBA" id="ARBA00010136"/>
    </source>
</evidence>
<keyword evidence="9" id="KW-0482">Metalloprotease</keyword>
<evidence type="ECO:0000256" key="10">
    <source>
        <dbReference type="ARBA" id="ARBA00023136"/>
    </source>
</evidence>
<dbReference type="GO" id="GO:0098552">
    <property type="term" value="C:side of membrane"/>
    <property type="evidence" value="ECO:0007669"/>
    <property type="project" value="UniProtKB-KW"/>
</dbReference>
<keyword evidence="13" id="KW-1185">Reference proteome</keyword>
<dbReference type="Gene3D" id="2.60.40.1910">
    <property type="match status" value="1"/>
</dbReference>
<dbReference type="Proteomes" id="UP000326759">
    <property type="component" value="Unassembled WGS sequence"/>
</dbReference>
<dbReference type="GO" id="GO:0070006">
    <property type="term" value="F:metalloaminopeptidase activity"/>
    <property type="evidence" value="ECO:0007669"/>
    <property type="project" value="TreeGrafter"/>
</dbReference>
<dbReference type="FunFam" id="2.60.40.1910:FF:000008">
    <property type="entry name" value="Aminopeptidase"/>
    <property type="match status" value="1"/>
</dbReference>
<evidence type="ECO:0000256" key="8">
    <source>
        <dbReference type="ARBA" id="ARBA00022801"/>
    </source>
</evidence>
<keyword evidence="6" id="KW-0479">Metal-binding</keyword>
<accession>A0A5N5SSD0</accession>
<evidence type="ECO:0000313" key="13">
    <source>
        <dbReference type="Proteomes" id="UP000326759"/>
    </source>
</evidence>
<evidence type="ECO:0008006" key="14">
    <source>
        <dbReference type="Google" id="ProtNLM"/>
    </source>
</evidence>
<dbReference type="GO" id="GO:0006508">
    <property type="term" value="P:proteolysis"/>
    <property type="evidence" value="ECO:0007669"/>
    <property type="project" value="TreeGrafter"/>
</dbReference>
<evidence type="ECO:0000256" key="2">
    <source>
        <dbReference type="ARBA" id="ARBA00004609"/>
    </source>
</evidence>
<reference evidence="12 13" key="1">
    <citation type="journal article" date="2019" name="PLoS Biol.">
        <title>Sex chromosomes control vertical transmission of feminizing Wolbachia symbionts in an isopod.</title>
        <authorList>
            <person name="Becking T."/>
            <person name="Chebbi M.A."/>
            <person name="Giraud I."/>
            <person name="Moumen B."/>
            <person name="Laverre T."/>
            <person name="Caubet Y."/>
            <person name="Peccoud J."/>
            <person name="Gilbert C."/>
            <person name="Cordaux R."/>
        </authorList>
    </citation>
    <scope>NUCLEOTIDE SEQUENCE [LARGE SCALE GENOMIC DNA]</scope>
    <source>
        <strain evidence="12">ANa2</strain>
        <tissue evidence="12">Whole body excluding digestive tract and cuticle</tissue>
    </source>
</reference>
<dbReference type="GO" id="GO:0043171">
    <property type="term" value="P:peptide catabolic process"/>
    <property type="evidence" value="ECO:0007669"/>
    <property type="project" value="TreeGrafter"/>
</dbReference>
<comment type="cofactor">
    <cofactor evidence="1">
        <name>Zn(2+)</name>
        <dbReference type="ChEBI" id="CHEBI:29105"/>
    </cofactor>
</comment>
<dbReference type="PANTHER" id="PTHR11533:SF253">
    <property type="entry name" value="AMINOPEPTIDASE-RELATED"/>
    <property type="match status" value="1"/>
</dbReference>
<keyword evidence="7" id="KW-0732">Signal</keyword>
<keyword evidence="10" id="KW-0472">Membrane</keyword>
<feature type="non-terminal residue" evidence="12">
    <location>
        <position position="1"/>
    </location>
</feature>
<dbReference type="GO" id="GO:0008270">
    <property type="term" value="F:zinc ion binding"/>
    <property type="evidence" value="ECO:0007669"/>
    <property type="project" value="TreeGrafter"/>
</dbReference>
<dbReference type="GO" id="GO:0005615">
    <property type="term" value="C:extracellular space"/>
    <property type="evidence" value="ECO:0007669"/>
    <property type="project" value="TreeGrafter"/>
</dbReference>
<dbReference type="AlphaFoldDB" id="A0A5N5SSD0"/>
<evidence type="ECO:0000256" key="4">
    <source>
        <dbReference type="ARBA" id="ARBA00022475"/>
    </source>
</evidence>
<keyword evidence="8" id="KW-0378">Hydrolase</keyword>
<dbReference type="SUPFAM" id="SSF55486">
    <property type="entry name" value="Metalloproteases ('zincins'), catalytic domain"/>
    <property type="match status" value="1"/>
</dbReference>
<keyword evidence="4" id="KW-1003">Cell membrane</keyword>
<dbReference type="GO" id="GO:0042277">
    <property type="term" value="F:peptide binding"/>
    <property type="evidence" value="ECO:0007669"/>
    <property type="project" value="TreeGrafter"/>
</dbReference>
<dbReference type="GO" id="GO:0005886">
    <property type="term" value="C:plasma membrane"/>
    <property type="evidence" value="ECO:0007669"/>
    <property type="project" value="UniProtKB-SubCell"/>
</dbReference>
<evidence type="ECO:0000256" key="7">
    <source>
        <dbReference type="ARBA" id="ARBA00022729"/>
    </source>
</evidence>
<comment type="similarity">
    <text evidence="3">Belongs to the peptidase M1 family.</text>
</comment>
<sequence length="159" mass="18228">AFKNAVQDDLWHHLTQQALEDKTLDKDKTVKEIMDTWTLQMGFPVLNVTTDDLSGSATLTQERFLLSKNASSSSTKDSYRWWIPITFASESNPNFNVTNPKFWFSPKESKKTIEIPRNGWVIFNNKQTGETEYVPWATALDRLSYINAMFQHTGVYGAV</sequence>
<comment type="subcellular location">
    <subcellularLocation>
        <location evidence="2">Cell membrane</location>
        <topology evidence="2">Lipid-anchor</topology>
        <topology evidence="2">GPI-anchor</topology>
    </subcellularLocation>
</comment>
<keyword evidence="9" id="KW-0645">Protease</keyword>
<protein>
    <recommendedName>
        <fullName evidence="14">Aminopeptidase N</fullName>
    </recommendedName>
</protein>
<dbReference type="EMBL" id="SEYY01020695">
    <property type="protein sequence ID" value="KAB7497106.1"/>
    <property type="molecule type" value="Genomic_DNA"/>
</dbReference>
<keyword evidence="5" id="KW-0336">GPI-anchor</keyword>
<dbReference type="OrthoDB" id="10031169at2759"/>
<dbReference type="PANTHER" id="PTHR11533">
    <property type="entry name" value="PROTEASE M1 ZINC METALLOPROTEASE"/>
    <property type="match status" value="1"/>
</dbReference>
<dbReference type="GO" id="GO:0005737">
    <property type="term" value="C:cytoplasm"/>
    <property type="evidence" value="ECO:0007669"/>
    <property type="project" value="TreeGrafter"/>
</dbReference>
<keyword evidence="11" id="KW-0325">Glycoprotein</keyword>